<dbReference type="EMBL" id="JAPFFL010000016">
    <property type="protein sequence ID" value="KAJ6675408.1"/>
    <property type="molecule type" value="Genomic_DNA"/>
</dbReference>
<organism evidence="4 5">
    <name type="scientific">Salix viminalis</name>
    <name type="common">Common osier</name>
    <name type="synonym">Basket willow</name>
    <dbReference type="NCBI Taxonomy" id="40686"/>
    <lineage>
        <taxon>Eukaryota</taxon>
        <taxon>Viridiplantae</taxon>
        <taxon>Streptophyta</taxon>
        <taxon>Embryophyta</taxon>
        <taxon>Tracheophyta</taxon>
        <taxon>Spermatophyta</taxon>
        <taxon>Magnoliopsida</taxon>
        <taxon>eudicotyledons</taxon>
        <taxon>Gunneridae</taxon>
        <taxon>Pentapetalae</taxon>
        <taxon>rosids</taxon>
        <taxon>fabids</taxon>
        <taxon>Malpighiales</taxon>
        <taxon>Salicaceae</taxon>
        <taxon>Saliceae</taxon>
        <taxon>Salix</taxon>
    </lineage>
</organism>
<accession>A0A9Q0SFS1</accession>
<dbReference type="Proteomes" id="UP001151529">
    <property type="component" value="Chromosome 14"/>
</dbReference>
<name>A0A9Q0SFS1_SALVM</name>
<dbReference type="PANTHER" id="PTHR21660">
    <property type="entry name" value="THIOESTERASE SUPERFAMILY MEMBER-RELATED"/>
    <property type="match status" value="1"/>
</dbReference>
<feature type="region of interest" description="Disordered" evidence="2">
    <location>
        <begin position="1"/>
        <end position="20"/>
    </location>
</feature>
<dbReference type="InterPro" id="IPR029069">
    <property type="entry name" value="HotDog_dom_sf"/>
</dbReference>
<dbReference type="GO" id="GO:0047617">
    <property type="term" value="F:fatty acyl-CoA hydrolase activity"/>
    <property type="evidence" value="ECO:0007669"/>
    <property type="project" value="InterPro"/>
</dbReference>
<evidence type="ECO:0000313" key="4">
    <source>
        <dbReference type="EMBL" id="KAJ6675408.1"/>
    </source>
</evidence>
<gene>
    <name evidence="4" type="ORF">OIU85_011553</name>
</gene>
<feature type="compositionally biased region" description="Low complexity" evidence="2">
    <location>
        <begin position="1"/>
        <end position="15"/>
    </location>
</feature>
<feature type="domain" description="Thioesterase" evidence="3">
    <location>
        <begin position="90"/>
        <end position="163"/>
    </location>
</feature>
<dbReference type="Pfam" id="PF03061">
    <property type="entry name" value="4HBT"/>
    <property type="match status" value="1"/>
</dbReference>
<keyword evidence="5" id="KW-1185">Reference proteome</keyword>
<sequence length="180" mass="19405">MTETSSSSSSSSSSSATTTISKDLPSENVLAVERFFEGVGIHASPPQNSTSKDFYSDLFRDLFKVNHVQRGRVSCIVPVLPAVVNYYNGLHGGAVAAIAERASIACARTVVADDKELFLGELSISYLSAAKLNEVLVVEGSVLRSGRNLTVVASEFRIKKTKKLVFTSRATFYHIPTAKL</sequence>
<proteinExistence type="inferred from homology"/>
<comment type="caution">
    <text evidence="4">The sequence shown here is derived from an EMBL/GenBank/DDBJ whole genome shotgun (WGS) entry which is preliminary data.</text>
</comment>
<dbReference type="Gene3D" id="3.10.129.10">
    <property type="entry name" value="Hotdog Thioesterase"/>
    <property type="match status" value="1"/>
</dbReference>
<dbReference type="OrthoDB" id="46529at2759"/>
<evidence type="ECO:0000259" key="3">
    <source>
        <dbReference type="Pfam" id="PF03061"/>
    </source>
</evidence>
<dbReference type="PANTHER" id="PTHR21660:SF12">
    <property type="entry name" value="OS07G0462700 PROTEIN"/>
    <property type="match status" value="1"/>
</dbReference>
<dbReference type="InterPro" id="IPR039298">
    <property type="entry name" value="ACOT13"/>
</dbReference>
<reference evidence="4" key="2">
    <citation type="journal article" date="2023" name="Int. J. Mol. Sci.">
        <title>De Novo Assembly and Annotation of 11 Diverse Shrub Willow (Salix) Genomes Reveals Novel Gene Organization in Sex-Linked Regions.</title>
        <authorList>
            <person name="Hyden B."/>
            <person name="Feng K."/>
            <person name="Yates T.B."/>
            <person name="Jawdy S."/>
            <person name="Cereghino C."/>
            <person name="Smart L.B."/>
            <person name="Muchero W."/>
        </authorList>
    </citation>
    <scope>NUCLEOTIDE SEQUENCE [LARGE SCALE GENOMIC DNA]</scope>
    <source>
        <tissue evidence="4">Shoot tip</tissue>
    </source>
</reference>
<protein>
    <submittedName>
        <fullName evidence="4">THIOESTERASE putative-RELATED</fullName>
    </submittedName>
</protein>
<dbReference type="CDD" id="cd03443">
    <property type="entry name" value="PaaI_thioesterase"/>
    <property type="match status" value="1"/>
</dbReference>
<evidence type="ECO:0000256" key="2">
    <source>
        <dbReference type="SAM" id="MobiDB-lite"/>
    </source>
</evidence>
<evidence type="ECO:0000313" key="5">
    <source>
        <dbReference type="Proteomes" id="UP001151529"/>
    </source>
</evidence>
<dbReference type="AlphaFoldDB" id="A0A9Q0SFS1"/>
<evidence type="ECO:0000256" key="1">
    <source>
        <dbReference type="ARBA" id="ARBA00008324"/>
    </source>
</evidence>
<comment type="similarity">
    <text evidence="1">Belongs to the thioesterase PaaI family.</text>
</comment>
<reference evidence="4" key="1">
    <citation type="submission" date="2022-11" db="EMBL/GenBank/DDBJ databases">
        <authorList>
            <person name="Hyden B.L."/>
            <person name="Feng K."/>
            <person name="Yates T."/>
            <person name="Jawdy S."/>
            <person name="Smart L.B."/>
            <person name="Muchero W."/>
        </authorList>
    </citation>
    <scope>NUCLEOTIDE SEQUENCE</scope>
    <source>
        <tissue evidence="4">Shoot tip</tissue>
    </source>
</reference>
<dbReference type="SUPFAM" id="SSF54637">
    <property type="entry name" value="Thioesterase/thiol ester dehydrase-isomerase"/>
    <property type="match status" value="1"/>
</dbReference>
<dbReference type="InterPro" id="IPR006683">
    <property type="entry name" value="Thioestr_dom"/>
</dbReference>
<dbReference type="FunFam" id="3.10.129.10:FF:000089">
    <property type="entry name" value="Putative esterase F42H10.6"/>
    <property type="match status" value="1"/>
</dbReference>